<reference evidence="1" key="1">
    <citation type="submission" date="2021-04" db="EMBL/GenBank/DDBJ databases">
        <authorList>
            <person name="Vanwijnsberghe S."/>
        </authorList>
    </citation>
    <scope>NUCLEOTIDE SEQUENCE</scope>
    <source>
        <strain evidence="1">LMG 31841</strain>
    </source>
</reference>
<organism evidence="1 2">
    <name type="scientific">Paraburkholderia saeva</name>
    <dbReference type="NCBI Taxonomy" id="2777537"/>
    <lineage>
        <taxon>Bacteria</taxon>
        <taxon>Pseudomonadati</taxon>
        <taxon>Pseudomonadota</taxon>
        <taxon>Betaproteobacteria</taxon>
        <taxon>Burkholderiales</taxon>
        <taxon>Burkholderiaceae</taxon>
        <taxon>Paraburkholderia</taxon>
    </lineage>
</organism>
<dbReference type="Pfam" id="PF11065">
    <property type="entry name" value="DUF2866"/>
    <property type="match status" value="1"/>
</dbReference>
<dbReference type="Proteomes" id="UP000789704">
    <property type="component" value="Unassembled WGS sequence"/>
</dbReference>
<dbReference type="AlphaFoldDB" id="A0A9N8RVF4"/>
<proteinExistence type="predicted"/>
<accession>A0A9N8RVF4</accession>
<dbReference type="EMBL" id="CAJQZC010000003">
    <property type="protein sequence ID" value="CAG4893199.1"/>
    <property type="molecule type" value="Genomic_DNA"/>
</dbReference>
<sequence>MVQDNVREQLRAMSSAERGFAPRSCRISEPFQPLWGRPYRFVEWSPHAEEDACCRVVPAESSAEEIVATLLAHVPGRRVRLSSEDA</sequence>
<evidence type="ECO:0000313" key="2">
    <source>
        <dbReference type="Proteomes" id="UP000789704"/>
    </source>
</evidence>
<evidence type="ECO:0000313" key="1">
    <source>
        <dbReference type="EMBL" id="CAG4893199.1"/>
    </source>
</evidence>
<gene>
    <name evidence="1" type="ORF">LMG31841_01646</name>
</gene>
<evidence type="ECO:0008006" key="3">
    <source>
        <dbReference type="Google" id="ProtNLM"/>
    </source>
</evidence>
<dbReference type="InterPro" id="IPR021294">
    <property type="entry name" value="DUF2866"/>
</dbReference>
<name>A0A9N8RVF4_9BURK</name>
<comment type="caution">
    <text evidence="1">The sequence shown here is derived from an EMBL/GenBank/DDBJ whole genome shotgun (WGS) entry which is preliminary data.</text>
</comment>
<protein>
    <recommendedName>
        <fullName evidence="3">DUF2866 domain-containing protein</fullName>
    </recommendedName>
</protein>
<keyword evidence="2" id="KW-1185">Reference proteome</keyword>